<feature type="chain" id="PRO_5012056259" description="Cyanovirin-N domain-containing protein" evidence="1">
    <location>
        <begin position="32"/>
        <end position="156"/>
    </location>
</feature>
<accession>A0A1Y2A343</accession>
<name>A0A1Y2A343_9PLEO</name>
<protein>
    <recommendedName>
        <fullName evidence="4">Cyanovirin-N domain-containing protein</fullName>
    </recommendedName>
</protein>
<dbReference type="AlphaFoldDB" id="A0A1Y2A343"/>
<keyword evidence="1" id="KW-0732">Signal</keyword>
<reference evidence="2 3" key="1">
    <citation type="submission" date="2016-07" db="EMBL/GenBank/DDBJ databases">
        <title>Pervasive Adenine N6-methylation of Active Genes in Fungi.</title>
        <authorList>
            <consortium name="DOE Joint Genome Institute"/>
            <person name="Mondo S.J."/>
            <person name="Dannebaum R.O."/>
            <person name="Kuo R.C."/>
            <person name="Labutti K."/>
            <person name="Haridas S."/>
            <person name="Kuo A."/>
            <person name="Salamov A."/>
            <person name="Ahrendt S.R."/>
            <person name="Lipzen A."/>
            <person name="Sullivan W."/>
            <person name="Andreopoulos W.B."/>
            <person name="Clum A."/>
            <person name="Lindquist E."/>
            <person name="Daum C."/>
            <person name="Ramamoorthy G.K."/>
            <person name="Gryganskyi A."/>
            <person name="Culley D."/>
            <person name="Magnuson J.K."/>
            <person name="James T.Y."/>
            <person name="O'Malley M.A."/>
            <person name="Stajich J.E."/>
            <person name="Spatafora J.W."/>
            <person name="Visel A."/>
            <person name="Grigoriev I.V."/>
        </authorList>
    </citation>
    <scope>NUCLEOTIDE SEQUENCE [LARGE SCALE GENOMIC DNA]</scope>
    <source>
        <strain evidence="2 3">CBS 115471</strain>
    </source>
</reference>
<feature type="signal peptide" evidence="1">
    <location>
        <begin position="1"/>
        <end position="31"/>
    </location>
</feature>
<comment type="caution">
    <text evidence="2">The sequence shown here is derived from an EMBL/GenBank/DDBJ whole genome shotgun (WGS) entry which is preliminary data.</text>
</comment>
<dbReference type="EMBL" id="MCFA01000015">
    <property type="protein sequence ID" value="ORY16949.1"/>
    <property type="molecule type" value="Genomic_DNA"/>
</dbReference>
<keyword evidence="3" id="KW-1185">Reference proteome</keyword>
<proteinExistence type="predicted"/>
<sequence length="156" mass="17127">MASPSVKVLRLLRMLLSFIVLALFLIGAAISDGCHPGVISRIGYSPSAPHLGRAIYDCRNSIDLACSRVGIERLGIIWPRDLVPDPGDGEISQGIVVYIHSCSFRRRGSETIRFSGRFLFSIRFLQGAFLRVVVEGCKGRPASRAVKSIRIYLPLA</sequence>
<gene>
    <name evidence="2" type="ORF">BCR34DRAFT_584017</name>
</gene>
<evidence type="ECO:0008006" key="4">
    <source>
        <dbReference type="Google" id="ProtNLM"/>
    </source>
</evidence>
<dbReference type="Proteomes" id="UP000193144">
    <property type="component" value="Unassembled WGS sequence"/>
</dbReference>
<evidence type="ECO:0000313" key="2">
    <source>
        <dbReference type="EMBL" id="ORY16949.1"/>
    </source>
</evidence>
<evidence type="ECO:0000256" key="1">
    <source>
        <dbReference type="SAM" id="SignalP"/>
    </source>
</evidence>
<organism evidence="2 3">
    <name type="scientific">Clohesyomyces aquaticus</name>
    <dbReference type="NCBI Taxonomy" id="1231657"/>
    <lineage>
        <taxon>Eukaryota</taxon>
        <taxon>Fungi</taxon>
        <taxon>Dikarya</taxon>
        <taxon>Ascomycota</taxon>
        <taxon>Pezizomycotina</taxon>
        <taxon>Dothideomycetes</taxon>
        <taxon>Pleosporomycetidae</taxon>
        <taxon>Pleosporales</taxon>
        <taxon>Lindgomycetaceae</taxon>
        <taxon>Clohesyomyces</taxon>
    </lineage>
</organism>
<evidence type="ECO:0000313" key="3">
    <source>
        <dbReference type="Proteomes" id="UP000193144"/>
    </source>
</evidence>